<dbReference type="Proteomes" id="UP000000779">
    <property type="component" value="Chromosome"/>
</dbReference>
<accession>A0AK22</accession>
<sequence length="38" mass="4567">MYTKREIILPTLYDFLFFAFSIEKEAGILYTPFYKIAL</sequence>
<dbReference type="AlphaFoldDB" id="A0AK22"/>
<protein>
    <submittedName>
        <fullName evidence="1">Uncharacterized protein</fullName>
    </submittedName>
</protein>
<proteinExistence type="predicted"/>
<evidence type="ECO:0000313" key="1">
    <source>
        <dbReference type="EMBL" id="CAK21354.1"/>
    </source>
</evidence>
<dbReference type="STRING" id="386043.lwe1936"/>
<evidence type="ECO:0000313" key="2">
    <source>
        <dbReference type="Proteomes" id="UP000000779"/>
    </source>
</evidence>
<gene>
    <name evidence="1" type="ordered locus">lwe1936</name>
</gene>
<dbReference type="KEGG" id="lwe:lwe1936"/>
<organism evidence="1 2">
    <name type="scientific">Listeria welshimeri serovar 6b (strain ATCC 35897 / DSM 20650 / CCUG 15529 / CIP 8149 / NCTC 11857 / SLCC 5334 / V8)</name>
    <dbReference type="NCBI Taxonomy" id="386043"/>
    <lineage>
        <taxon>Bacteria</taxon>
        <taxon>Bacillati</taxon>
        <taxon>Bacillota</taxon>
        <taxon>Bacilli</taxon>
        <taxon>Bacillales</taxon>
        <taxon>Listeriaceae</taxon>
        <taxon>Listeria</taxon>
    </lineage>
</organism>
<reference evidence="1 2" key="1">
    <citation type="journal article" date="2006" name="J. Bacteriol.">
        <title>Whole-genome sequence of Listeria welshimeri reveals common steps in genome reduction with Listeria innocua as compared to Listeria monocytogenes.</title>
        <authorList>
            <person name="Hain T."/>
            <person name="Steinweg C."/>
            <person name="Kuenne C.T."/>
            <person name="Billion A."/>
            <person name="Ghai R."/>
            <person name="Chatterjee S.S."/>
            <person name="Domann E."/>
            <person name="Kaerst U."/>
            <person name="Goesmann A."/>
            <person name="Bekel T."/>
            <person name="Bartels D."/>
            <person name="Kaiser O."/>
            <person name="Meyer F."/>
            <person name="Puehler A."/>
            <person name="Weisshaar B."/>
            <person name="Wehland J."/>
            <person name="Liang C."/>
            <person name="Dandekar T."/>
            <person name="Lampidis R."/>
            <person name="Kreft J."/>
            <person name="Goebel W."/>
            <person name="Chakraborty T."/>
        </authorList>
    </citation>
    <scope>NUCLEOTIDE SEQUENCE [LARGE SCALE GENOMIC DNA]</scope>
    <source>
        <strain evidence="2">ATCC 35897 / DSM 20650 / CIP 8149 / NCTC 11857 / SLCC 5334 / V8</strain>
    </source>
</reference>
<dbReference type="EMBL" id="AM263198">
    <property type="protein sequence ID" value="CAK21354.1"/>
    <property type="molecule type" value="Genomic_DNA"/>
</dbReference>
<name>A0AK22_LISW6</name>
<dbReference type="HOGENOM" id="CLU_3329685_0_0_9"/>